<dbReference type="GO" id="GO:0006886">
    <property type="term" value="P:intracellular protein transport"/>
    <property type="evidence" value="ECO:0007669"/>
    <property type="project" value="TreeGrafter"/>
</dbReference>
<feature type="domain" description="AP complex mu/sigma subunit" evidence="6">
    <location>
        <begin position="1"/>
        <end position="138"/>
    </location>
</feature>
<gene>
    <name evidence="7" type="ORF">PPL_12622</name>
</gene>
<comment type="similarity">
    <text evidence="3">Belongs to the adaptor complexes small subunit family.</text>
</comment>
<dbReference type="InterPro" id="IPR011012">
    <property type="entry name" value="Longin-like_dom_sf"/>
</dbReference>
<dbReference type="PANTHER" id="PTHR11043:SF1">
    <property type="entry name" value="TSET COMPLEX MEMBER TSTD"/>
    <property type="match status" value="1"/>
</dbReference>
<keyword evidence="8" id="KW-1185">Reference proteome</keyword>
<dbReference type="InterPro" id="IPR039652">
    <property type="entry name" value="Coatomer_zeta"/>
</dbReference>
<accession>D3BN44</accession>
<evidence type="ECO:0000256" key="4">
    <source>
        <dbReference type="ARBA" id="ARBA00022490"/>
    </source>
</evidence>
<dbReference type="STRING" id="670386.D3BN44"/>
<proteinExistence type="inferred from homology"/>
<evidence type="ECO:0000256" key="5">
    <source>
        <dbReference type="ARBA" id="ARBA00023136"/>
    </source>
</evidence>
<dbReference type="FunCoup" id="D3BN44">
    <property type="interactions" value="2"/>
</dbReference>
<sequence>MINSITITNLNGNVIFSKYYNTTIEEKQLEFEKSLYQLTKDEWIYAKSERHLVADIGGSIVVYTNIGDLMIFLVGSSDVYDELSLSDVMHPISECIKDVCKKKGVTELYLIEQIPKFVLYLDEVIQRGHLDQIQFESISNYSLLKHDKKETV</sequence>
<dbReference type="GeneID" id="31368089"/>
<keyword evidence="5" id="KW-0472">Membrane</keyword>
<evidence type="ECO:0000313" key="8">
    <source>
        <dbReference type="Proteomes" id="UP000001396"/>
    </source>
</evidence>
<dbReference type="GO" id="GO:0006890">
    <property type="term" value="P:retrograde vesicle-mediated transport, Golgi to endoplasmic reticulum"/>
    <property type="evidence" value="ECO:0007669"/>
    <property type="project" value="InterPro"/>
</dbReference>
<dbReference type="Pfam" id="PF01217">
    <property type="entry name" value="Clat_adaptor_s"/>
    <property type="match status" value="1"/>
</dbReference>
<dbReference type="Proteomes" id="UP000001396">
    <property type="component" value="Unassembled WGS sequence"/>
</dbReference>
<comment type="caution">
    <text evidence="7">The sequence shown here is derived from an EMBL/GenBank/DDBJ whole genome shotgun (WGS) entry which is preliminary data.</text>
</comment>
<dbReference type="EMBL" id="ADBJ01000043">
    <property type="protein sequence ID" value="EFA77406.1"/>
    <property type="molecule type" value="Genomic_DNA"/>
</dbReference>
<dbReference type="GO" id="GO:0006891">
    <property type="term" value="P:intra-Golgi vesicle-mediated transport"/>
    <property type="evidence" value="ECO:0007669"/>
    <property type="project" value="TreeGrafter"/>
</dbReference>
<reference evidence="7 8" key="1">
    <citation type="journal article" date="2011" name="Genome Res.">
        <title>Phylogeny-wide analysis of social amoeba genomes highlights ancient origins for complex intercellular communication.</title>
        <authorList>
            <person name="Heidel A.J."/>
            <person name="Lawal H.M."/>
            <person name="Felder M."/>
            <person name="Schilde C."/>
            <person name="Helps N.R."/>
            <person name="Tunggal B."/>
            <person name="Rivero F."/>
            <person name="John U."/>
            <person name="Schleicher M."/>
            <person name="Eichinger L."/>
            <person name="Platzer M."/>
            <person name="Noegel A.A."/>
            <person name="Schaap P."/>
            <person name="Gloeckner G."/>
        </authorList>
    </citation>
    <scope>NUCLEOTIDE SEQUENCE [LARGE SCALE GENOMIC DNA]</scope>
    <source>
        <strain evidence="8">ATCC 26659 / Pp 5 / PN500</strain>
    </source>
</reference>
<dbReference type="Gene3D" id="3.30.450.60">
    <property type="match status" value="1"/>
</dbReference>
<organism evidence="7 8">
    <name type="scientific">Heterostelium pallidum (strain ATCC 26659 / Pp 5 / PN500)</name>
    <name type="common">Cellular slime mold</name>
    <name type="synonym">Polysphondylium pallidum</name>
    <dbReference type="NCBI Taxonomy" id="670386"/>
    <lineage>
        <taxon>Eukaryota</taxon>
        <taxon>Amoebozoa</taxon>
        <taxon>Evosea</taxon>
        <taxon>Eumycetozoa</taxon>
        <taxon>Dictyostelia</taxon>
        <taxon>Acytosteliales</taxon>
        <taxon>Acytosteliaceae</taxon>
        <taxon>Heterostelium</taxon>
    </lineage>
</organism>
<evidence type="ECO:0000256" key="3">
    <source>
        <dbReference type="ARBA" id="ARBA00006972"/>
    </source>
</evidence>
<evidence type="ECO:0000256" key="1">
    <source>
        <dbReference type="ARBA" id="ARBA00004184"/>
    </source>
</evidence>
<evidence type="ECO:0000259" key="6">
    <source>
        <dbReference type="Pfam" id="PF01217"/>
    </source>
</evidence>
<dbReference type="RefSeq" id="XP_020429535.1">
    <property type="nucleotide sequence ID" value="XM_020583348.1"/>
</dbReference>
<dbReference type="InParanoid" id="D3BN44"/>
<evidence type="ECO:0000313" key="7">
    <source>
        <dbReference type="EMBL" id="EFA77406.1"/>
    </source>
</evidence>
<comment type="subcellular location">
    <subcellularLocation>
        <location evidence="2">Cytoplasm</location>
    </subcellularLocation>
    <subcellularLocation>
        <location evidence="1">Endomembrane system</location>
        <topology evidence="1">Peripheral membrane protein</topology>
    </subcellularLocation>
</comment>
<dbReference type="AlphaFoldDB" id="D3BN44"/>
<dbReference type="SUPFAM" id="SSF64356">
    <property type="entry name" value="SNARE-like"/>
    <property type="match status" value="1"/>
</dbReference>
<evidence type="ECO:0000256" key="2">
    <source>
        <dbReference type="ARBA" id="ARBA00004496"/>
    </source>
</evidence>
<dbReference type="InterPro" id="IPR022775">
    <property type="entry name" value="AP_mu_sigma_su"/>
</dbReference>
<dbReference type="GO" id="GO:0030126">
    <property type="term" value="C:COPI vesicle coat"/>
    <property type="evidence" value="ECO:0007669"/>
    <property type="project" value="InterPro"/>
</dbReference>
<keyword evidence="4" id="KW-0963">Cytoplasm</keyword>
<dbReference type="PANTHER" id="PTHR11043">
    <property type="entry name" value="ZETA-COAT PROTEIN"/>
    <property type="match status" value="1"/>
</dbReference>
<name>D3BN44_HETP5</name>
<protein>
    <recommendedName>
        <fullName evidence="6">AP complex mu/sigma subunit domain-containing protein</fullName>
    </recommendedName>
</protein>
<dbReference type="OMA" id="CESQFVV"/>